<feature type="coiled-coil region" evidence="4">
    <location>
        <begin position="504"/>
        <end position="651"/>
    </location>
</feature>
<reference evidence="7" key="1">
    <citation type="submission" date="2021-01" db="EMBL/GenBank/DDBJ databases">
        <authorList>
            <person name="Corre E."/>
            <person name="Pelletier E."/>
            <person name="Niang G."/>
            <person name="Scheremetjew M."/>
            <person name="Finn R."/>
            <person name="Kale V."/>
            <person name="Holt S."/>
            <person name="Cochrane G."/>
            <person name="Meng A."/>
            <person name="Brown T."/>
            <person name="Cohen L."/>
        </authorList>
    </citation>
    <scope>NUCLEOTIDE SEQUENCE</scope>
    <source>
        <strain evidence="7">UTEX LB 985</strain>
    </source>
</reference>
<feature type="region of interest" description="Disordered" evidence="5">
    <location>
        <begin position="917"/>
        <end position="977"/>
    </location>
</feature>
<dbReference type="InterPro" id="IPR052993">
    <property type="entry name" value="CFA-57"/>
</dbReference>
<dbReference type="InterPro" id="IPR001680">
    <property type="entry name" value="WD40_rpt"/>
</dbReference>
<keyword evidence="4" id="KW-0175">Coiled coil</keyword>
<dbReference type="PANTHER" id="PTHR32215:SF0">
    <property type="entry name" value="CILIA- AND FLAGELLA-ASSOCIATED PROTEIN 57"/>
    <property type="match status" value="1"/>
</dbReference>
<dbReference type="FunFam" id="2.130.10.10:FF:000271">
    <property type="entry name" value="cilia- and flagella-associated protein 57"/>
    <property type="match status" value="1"/>
</dbReference>
<dbReference type="Gene3D" id="1.10.287.1490">
    <property type="match status" value="1"/>
</dbReference>
<evidence type="ECO:0000313" key="7">
    <source>
        <dbReference type="EMBL" id="CAD9400274.1"/>
    </source>
</evidence>
<sequence length="977" mass="111509">MGKREPQAYLCHAWMSEERVVVATDTGELLLLEAGELKCALAAAPADGNSIDSIVAYSKGFVCGADGGMVYVFEKSDDKDYYKKAKGFRIENNACKILTLAVSPSEEQLVCTLANSQVYVFTLSNTDILRADEMNFELLSQAFHSQVVTGLDTCVRKPLVATCGTDRSVRIWNYLDKSSDITKAFTEEVHSISFHPSGLHVLAGFSDKLRLMNLLMDDIRPYKEFAIKMCRECRFSTGGHQFAAVNGNTIQIYSTYTCENIGNLRGHNGKVKSVYWTQDDTRIISAGMDGAVYEWQLKDFRRTSENVLKSCAYSCAVCTADARAIYAVGSDRKLKEIADSNVTKEITDPNSVQISQIVLSHSGRMLFAGTEAGTIRSYKFPLTGDYTEIQVHAAPVTRLRITSDDAFLFSVAEDSTVYLFDVRDKEGRSAKRDKEMMAFAEEILVTKTDLEEKTQTMTDLKTKVEELTMQNEYQLRLQDLNYAEKIKEATEKFNQELDADKKTYELLLQAKNDMEMEYEEKIKQLEERHQQQLVALEAQYQQKIMTEVERYQQLMSEKEAQNEKWEGKLEVQMEDHERSMTEMSEEMESRLQEEVAVLERERAEKEGLIAEFDETRRQLEEDVDREIEELKEKYEAKLATEREAALRLKGENGIMRKKFSALQKDIEDQKDTIQGLYSDMKGLHSHIESLEKDIQGLKKEIRERDETIGDKEKRIYDLKKKNQELEKFKFVLDYKIKELKKQIEPREVEIMDMKEQIKEMDHELERYHKNNSSLELTISDLRLKLDGMQREILSQRTKLGDADAKVRGLKTELHETVQHIQDPKALKESVKRMYQKHVTEAVASRAVEPDIAAEYTRQREYLEKSVESLKRKLAKNSELAKSDNMRMMQENVTLVKEINDLRREIKQMKMVQRANAMAGGTSQAGGSRAGGGDGGGGGGEAARLRQRIDELEAGAMVANRPTSRERLPQMEGVAPGQ</sequence>
<feature type="compositionally biased region" description="Gly residues" evidence="5">
    <location>
        <begin position="927"/>
        <end position="940"/>
    </location>
</feature>
<name>A0A7S2BLL7_9EUKA</name>
<dbReference type="Pfam" id="PF23414">
    <property type="entry name" value="Beta-prop_EML_2"/>
    <property type="match status" value="1"/>
</dbReference>
<feature type="coiled-coil region" evidence="4">
    <location>
        <begin position="736"/>
        <end position="791"/>
    </location>
</feature>
<dbReference type="PANTHER" id="PTHR32215">
    <property type="entry name" value="CILIA- AND FLAGELLA-ASSOCIATED PROTEIN 57"/>
    <property type="match status" value="1"/>
</dbReference>
<feature type="repeat" description="WD" evidence="3">
    <location>
        <begin position="389"/>
        <end position="430"/>
    </location>
</feature>
<evidence type="ECO:0000256" key="4">
    <source>
        <dbReference type="SAM" id="Coils"/>
    </source>
</evidence>
<organism evidence="7">
    <name type="scientific">Haptolina brevifila</name>
    <dbReference type="NCBI Taxonomy" id="156173"/>
    <lineage>
        <taxon>Eukaryota</taxon>
        <taxon>Haptista</taxon>
        <taxon>Haptophyta</taxon>
        <taxon>Prymnesiophyceae</taxon>
        <taxon>Prymnesiales</taxon>
        <taxon>Prymnesiaceae</taxon>
        <taxon>Haptolina</taxon>
    </lineage>
</organism>
<dbReference type="PROSITE" id="PS50082">
    <property type="entry name" value="WD_REPEATS_2"/>
    <property type="match status" value="3"/>
</dbReference>
<dbReference type="AlphaFoldDB" id="A0A7S2BLL7"/>
<dbReference type="InterPro" id="IPR055442">
    <property type="entry name" value="Beta-prop_EML-like_2nd"/>
</dbReference>
<keyword evidence="1 3" id="KW-0853">WD repeat</keyword>
<evidence type="ECO:0000256" key="2">
    <source>
        <dbReference type="ARBA" id="ARBA00022737"/>
    </source>
</evidence>
<dbReference type="SMART" id="SM00320">
    <property type="entry name" value="WD40"/>
    <property type="match status" value="6"/>
</dbReference>
<keyword evidence="2" id="KW-0677">Repeat</keyword>
<evidence type="ECO:0000256" key="5">
    <source>
        <dbReference type="SAM" id="MobiDB-lite"/>
    </source>
</evidence>
<evidence type="ECO:0000256" key="3">
    <source>
        <dbReference type="PROSITE-ProRule" id="PRU00221"/>
    </source>
</evidence>
<feature type="repeat" description="WD" evidence="3">
    <location>
        <begin position="264"/>
        <end position="305"/>
    </location>
</feature>
<protein>
    <recommendedName>
        <fullName evidence="6">EML-like second beta-propeller domain-containing protein</fullName>
    </recommendedName>
</protein>
<dbReference type="InterPro" id="IPR015943">
    <property type="entry name" value="WD40/YVTN_repeat-like_dom_sf"/>
</dbReference>
<proteinExistence type="predicted"/>
<feature type="repeat" description="WD" evidence="3">
    <location>
        <begin position="141"/>
        <end position="173"/>
    </location>
</feature>
<feature type="domain" description="EML-like second beta-propeller" evidence="6">
    <location>
        <begin position="148"/>
        <end position="420"/>
    </location>
</feature>
<dbReference type="EMBL" id="HBGU01004513">
    <property type="protein sequence ID" value="CAD9400274.1"/>
    <property type="molecule type" value="Transcribed_RNA"/>
</dbReference>
<gene>
    <name evidence="7" type="ORF">CBRE1094_LOCUS2435</name>
</gene>
<dbReference type="SUPFAM" id="SSF50978">
    <property type="entry name" value="WD40 repeat-like"/>
    <property type="match status" value="2"/>
</dbReference>
<evidence type="ECO:0000259" key="6">
    <source>
        <dbReference type="Pfam" id="PF23414"/>
    </source>
</evidence>
<dbReference type="InterPro" id="IPR036322">
    <property type="entry name" value="WD40_repeat_dom_sf"/>
</dbReference>
<feature type="coiled-coil region" evidence="4">
    <location>
        <begin position="852"/>
        <end position="911"/>
    </location>
</feature>
<evidence type="ECO:0000256" key="1">
    <source>
        <dbReference type="ARBA" id="ARBA00022574"/>
    </source>
</evidence>
<accession>A0A7S2BLL7</accession>
<dbReference type="Gene3D" id="2.130.10.10">
    <property type="entry name" value="YVTN repeat-like/Quinoprotein amine dehydrogenase"/>
    <property type="match status" value="1"/>
</dbReference>
<dbReference type="PROSITE" id="PS50294">
    <property type="entry name" value="WD_REPEATS_REGION"/>
    <property type="match status" value="1"/>
</dbReference>
<feature type="coiled-coil region" evidence="4">
    <location>
        <begin position="680"/>
        <end position="707"/>
    </location>
</feature>